<feature type="domain" description="NodB homology" evidence="7">
    <location>
        <begin position="48"/>
        <end position="229"/>
    </location>
</feature>
<organism evidence="8 9">
    <name type="scientific">Nocardioides ginsengisoli</name>
    <dbReference type="NCBI Taxonomy" id="363868"/>
    <lineage>
        <taxon>Bacteria</taxon>
        <taxon>Bacillati</taxon>
        <taxon>Actinomycetota</taxon>
        <taxon>Actinomycetes</taxon>
        <taxon>Propionibacteriales</taxon>
        <taxon>Nocardioidaceae</taxon>
        <taxon>Nocardioides</taxon>
    </lineage>
</organism>
<dbReference type="RefSeq" id="WP_367919760.1">
    <property type="nucleotide sequence ID" value="NZ_BAABAC010000024.1"/>
</dbReference>
<keyword evidence="3" id="KW-0677">Repeat</keyword>
<dbReference type="PROSITE" id="PS51677">
    <property type="entry name" value="NODB"/>
    <property type="match status" value="1"/>
</dbReference>
<dbReference type="SUPFAM" id="SSF141072">
    <property type="entry name" value="CalX-like"/>
    <property type="match status" value="1"/>
</dbReference>
<name>A0ABW3W2I7_9ACTN</name>
<evidence type="ECO:0000256" key="5">
    <source>
        <dbReference type="ARBA" id="ARBA00022837"/>
    </source>
</evidence>
<evidence type="ECO:0000313" key="9">
    <source>
        <dbReference type="Proteomes" id="UP001597229"/>
    </source>
</evidence>
<gene>
    <name evidence="8" type="ORF">ACFQ3F_16560</name>
</gene>
<protein>
    <submittedName>
        <fullName evidence="8">Polysaccharide deacetylase family protein</fullName>
    </submittedName>
</protein>
<dbReference type="InterPro" id="IPR038081">
    <property type="entry name" value="CalX-like_sf"/>
</dbReference>
<dbReference type="Gene3D" id="3.20.20.370">
    <property type="entry name" value="Glycoside hydrolase/deacetylase"/>
    <property type="match status" value="1"/>
</dbReference>
<dbReference type="PANTHER" id="PTHR10587">
    <property type="entry name" value="GLYCOSYL TRANSFERASE-RELATED"/>
    <property type="match status" value="1"/>
</dbReference>
<accession>A0ABW3W2I7</accession>
<evidence type="ECO:0000313" key="8">
    <source>
        <dbReference type="EMBL" id="MFD1249414.1"/>
    </source>
</evidence>
<evidence type="ECO:0000259" key="7">
    <source>
        <dbReference type="PROSITE" id="PS51677"/>
    </source>
</evidence>
<dbReference type="InterPro" id="IPR002509">
    <property type="entry name" value="NODB_dom"/>
</dbReference>
<dbReference type="PANTHER" id="PTHR10587:SF133">
    <property type="entry name" value="CHITIN DEACETYLASE 1-RELATED"/>
    <property type="match status" value="1"/>
</dbReference>
<dbReference type="EMBL" id="JBHTLX010000021">
    <property type="protein sequence ID" value="MFD1249414.1"/>
    <property type="molecule type" value="Genomic_DNA"/>
</dbReference>
<keyword evidence="5" id="KW-0106">Calcium</keyword>
<sequence length="363" mass="38954">MRVPLRRTRSLLVALALAGVAVVPATPAHAQAERSGAPVAAQQRGCKGQVALTFDDGPVRGTTHRLVRLLVAKHVPATFFMVGQRVQALPSAAREVERAGFLIGNHSWAHQNMRTQSYDEIVRTLRSTQRALRRAGVHPTRLMRPPYGAENATVRRAVRDVGDVPVLWSTDSLDWKTGDSQQIAARILASLRPGANIVLQHDGVNRSPLSVGAVDEVIRVARRRGYCFTALDERGRPGYPTPTAALTARGGAEGGHAVVTVRLDREAGRDTAFTLTTHSGTATVGEDLPALTTRVVIPAGQLKARVEIPLTADGVAEPTEDFTVILHTPEGLRLGERSATLSITDHVARPLPGPPVLQLRSGL</sequence>
<feature type="signal peptide" evidence="6">
    <location>
        <begin position="1"/>
        <end position="30"/>
    </location>
</feature>
<evidence type="ECO:0000256" key="2">
    <source>
        <dbReference type="ARBA" id="ARBA00022729"/>
    </source>
</evidence>
<dbReference type="Pfam" id="PF01522">
    <property type="entry name" value="Polysacc_deac_1"/>
    <property type="match status" value="1"/>
</dbReference>
<evidence type="ECO:0000256" key="1">
    <source>
        <dbReference type="ARBA" id="ARBA00022723"/>
    </source>
</evidence>
<feature type="chain" id="PRO_5046479571" evidence="6">
    <location>
        <begin position="31"/>
        <end position="363"/>
    </location>
</feature>
<evidence type="ECO:0000256" key="3">
    <source>
        <dbReference type="ARBA" id="ARBA00022737"/>
    </source>
</evidence>
<keyword evidence="9" id="KW-1185">Reference proteome</keyword>
<comment type="caution">
    <text evidence="8">The sequence shown here is derived from an EMBL/GenBank/DDBJ whole genome shotgun (WGS) entry which is preliminary data.</text>
</comment>
<dbReference type="Pfam" id="PF03160">
    <property type="entry name" value="Calx-beta"/>
    <property type="match status" value="1"/>
</dbReference>
<dbReference type="Proteomes" id="UP001597229">
    <property type="component" value="Unassembled WGS sequence"/>
</dbReference>
<dbReference type="CDD" id="cd10917">
    <property type="entry name" value="CE4_NodB_like_6s_7s"/>
    <property type="match status" value="1"/>
</dbReference>
<keyword evidence="2 6" id="KW-0732">Signal</keyword>
<keyword evidence="4" id="KW-0378">Hydrolase</keyword>
<dbReference type="SUPFAM" id="SSF88713">
    <property type="entry name" value="Glycoside hydrolase/deacetylase"/>
    <property type="match status" value="1"/>
</dbReference>
<evidence type="ECO:0000256" key="6">
    <source>
        <dbReference type="SAM" id="SignalP"/>
    </source>
</evidence>
<proteinExistence type="predicted"/>
<evidence type="ECO:0000256" key="4">
    <source>
        <dbReference type="ARBA" id="ARBA00022801"/>
    </source>
</evidence>
<keyword evidence="1" id="KW-0479">Metal-binding</keyword>
<dbReference type="Gene3D" id="2.60.40.2030">
    <property type="match status" value="1"/>
</dbReference>
<dbReference type="InterPro" id="IPR003644">
    <property type="entry name" value="Calx_beta"/>
</dbReference>
<dbReference type="InterPro" id="IPR011330">
    <property type="entry name" value="Glyco_hydro/deAcase_b/a-brl"/>
</dbReference>
<reference evidence="9" key="1">
    <citation type="journal article" date="2019" name="Int. J. Syst. Evol. Microbiol.">
        <title>The Global Catalogue of Microorganisms (GCM) 10K type strain sequencing project: providing services to taxonomists for standard genome sequencing and annotation.</title>
        <authorList>
            <consortium name="The Broad Institute Genomics Platform"/>
            <consortium name="The Broad Institute Genome Sequencing Center for Infectious Disease"/>
            <person name="Wu L."/>
            <person name="Ma J."/>
        </authorList>
    </citation>
    <scope>NUCLEOTIDE SEQUENCE [LARGE SCALE GENOMIC DNA]</scope>
    <source>
        <strain evidence="9">CCUG 52478</strain>
    </source>
</reference>
<dbReference type="InterPro" id="IPR050248">
    <property type="entry name" value="Polysacc_deacetylase_ArnD"/>
</dbReference>